<proteinExistence type="predicted"/>
<accession>A0A8I6S274</accession>
<evidence type="ECO:0000313" key="1">
    <source>
        <dbReference type="EnsemblMetazoa" id="XP_014256685.1"/>
    </source>
</evidence>
<dbReference type="Proteomes" id="UP000494040">
    <property type="component" value="Unassembled WGS sequence"/>
</dbReference>
<dbReference type="OMA" id="HYPREEC"/>
<dbReference type="InterPro" id="IPR027905">
    <property type="entry name" value="CFAP95"/>
</dbReference>
<dbReference type="AlphaFoldDB" id="A0A8I6S274"/>
<reference evidence="1" key="1">
    <citation type="submission" date="2022-01" db="UniProtKB">
        <authorList>
            <consortium name="EnsemblMetazoa"/>
        </authorList>
    </citation>
    <scope>IDENTIFICATION</scope>
</reference>
<organism evidence="1 2">
    <name type="scientific">Cimex lectularius</name>
    <name type="common">Bed bug</name>
    <name type="synonym">Acanthia lectularia</name>
    <dbReference type="NCBI Taxonomy" id="79782"/>
    <lineage>
        <taxon>Eukaryota</taxon>
        <taxon>Metazoa</taxon>
        <taxon>Ecdysozoa</taxon>
        <taxon>Arthropoda</taxon>
        <taxon>Hexapoda</taxon>
        <taxon>Insecta</taxon>
        <taxon>Pterygota</taxon>
        <taxon>Neoptera</taxon>
        <taxon>Paraneoptera</taxon>
        <taxon>Hemiptera</taxon>
        <taxon>Heteroptera</taxon>
        <taxon>Panheteroptera</taxon>
        <taxon>Cimicomorpha</taxon>
        <taxon>Cimicidae</taxon>
        <taxon>Cimex</taxon>
    </lineage>
</organism>
<dbReference type="EnsemblMetazoa" id="XM_014401199.1">
    <property type="protein sequence ID" value="XP_014256685.1"/>
    <property type="gene ID" value="LOC106670677"/>
</dbReference>
<keyword evidence="2" id="KW-1185">Reference proteome</keyword>
<sequence length="234" mass="27886">MRLSKLKEWAYTPSSIMESNDNVDTGRYEFLKQVNWYSNPVVKVSNWEYPLLSLPYDNITQNQKISQYNRLGFSNEDNLISVSREAQMQVFENTVKQPKHKYCPMLNLITYPTTMSARREEIRRLNNLICDNLCTNLVDYRSTTHTDYPTPYPFIGKHYPREECLKVEKKYGRTTMHPCTAIVKPGYNKFMDEEPDDYYALKKQPRSILPYNLHFPPEETWKRIRQDRHRLAPL</sequence>
<evidence type="ECO:0000313" key="2">
    <source>
        <dbReference type="Proteomes" id="UP000494040"/>
    </source>
</evidence>
<name>A0A8I6S274_CIMLE</name>
<dbReference type="RefSeq" id="XP_014256685.1">
    <property type="nucleotide sequence ID" value="XM_014401199.1"/>
</dbReference>
<dbReference type="Pfam" id="PF15139">
    <property type="entry name" value="CFAP95"/>
    <property type="match status" value="1"/>
</dbReference>
<protein>
    <submittedName>
        <fullName evidence="1">Uncharacterized protein</fullName>
    </submittedName>
</protein>
<dbReference type="KEGG" id="clec:106670677"/>
<dbReference type="GeneID" id="106670677"/>